<organism evidence="1">
    <name type="scientific">invertebrate metagenome</name>
    <dbReference type="NCBI Taxonomy" id="1711999"/>
    <lineage>
        <taxon>unclassified sequences</taxon>
        <taxon>metagenomes</taxon>
        <taxon>organismal metagenomes</taxon>
    </lineage>
</organism>
<sequence>MLIHAEMVLLSGMGCSSIGVSACPQTSAAGFDSHSCEWRRR</sequence>
<protein>
    <submittedName>
        <fullName evidence="1">Uncharacterized protein</fullName>
    </submittedName>
</protein>
<dbReference type="EMBL" id="LR026963">
    <property type="protein sequence ID" value="VBB69050.1"/>
    <property type="molecule type" value="Genomic_DNA"/>
</dbReference>
<dbReference type="AlphaFoldDB" id="A0A484H6J7"/>
<proteinExistence type="predicted"/>
<accession>A0A484H6J7</accession>
<reference evidence="1" key="1">
    <citation type="submission" date="2018-10" db="EMBL/GenBank/DDBJ databases">
        <authorList>
            <person name="Gruber-Vodicka H."/>
            <person name="Jaeckle O."/>
        </authorList>
    </citation>
    <scope>NUCLEOTIDE SEQUENCE</scope>
</reference>
<name>A0A484H6J7_9ZZZZ</name>
<gene>
    <name evidence="1" type="ORF">RIEGSTA812A_PEG_523</name>
</gene>
<evidence type="ECO:0000313" key="1">
    <source>
        <dbReference type="EMBL" id="VBB69050.1"/>
    </source>
</evidence>